<organism evidence="2 3">
    <name type="scientific">Mycolicibacterium vanbaalenii</name>
    <name type="common">Mycobacterium vanbaalenii</name>
    <dbReference type="NCBI Taxonomy" id="110539"/>
    <lineage>
        <taxon>Bacteria</taxon>
        <taxon>Bacillati</taxon>
        <taxon>Actinomycetota</taxon>
        <taxon>Actinomycetes</taxon>
        <taxon>Mycobacteriales</taxon>
        <taxon>Mycobacteriaceae</taxon>
        <taxon>Mycolicibacterium</taxon>
    </lineage>
</organism>
<dbReference type="Gene3D" id="3.40.50.1820">
    <property type="entry name" value="alpha/beta hydrolase"/>
    <property type="match status" value="1"/>
</dbReference>
<keyword evidence="2" id="KW-0456">Lyase</keyword>
<name>A0A5S9P9M1_MYCVN</name>
<dbReference type="SUPFAM" id="SSF53474">
    <property type="entry name" value="alpha/beta-Hydrolases"/>
    <property type="match status" value="1"/>
</dbReference>
<dbReference type="EC" id="4.2.99.20" evidence="2"/>
<dbReference type="Proteomes" id="UP000430146">
    <property type="component" value="Unassembled WGS sequence"/>
</dbReference>
<proteinExistence type="predicted"/>
<dbReference type="InterPro" id="IPR000073">
    <property type="entry name" value="AB_hydrolase_1"/>
</dbReference>
<dbReference type="InterPro" id="IPR029058">
    <property type="entry name" value="AB_hydrolase_fold"/>
</dbReference>
<evidence type="ECO:0000313" key="2">
    <source>
        <dbReference type="EMBL" id="CAA0100177.1"/>
    </source>
</evidence>
<dbReference type="PANTHER" id="PTHR43194:SF2">
    <property type="entry name" value="PEROXISOMAL MEMBRANE PROTEIN LPX1"/>
    <property type="match status" value="1"/>
</dbReference>
<evidence type="ECO:0000313" key="3">
    <source>
        <dbReference type="Proteomes" id="UP000430146"/>
    </source>
</evidence>
<gene>
    <name evidence="2" type="primary">menH_1</name>
    <name evidence="2" type="ORF">AELLOGFF_03259</name>
</gene>
<accession>A0A5S9P9M1</accession>
<dbReference type="Pfam" id="PF12697">
    <property type="entry name" value="Abhydrolase_6"/>
    <property type="match status" value="1"/>
</dbReference>
<feature type="domain" description="AB hydrolase-1" evidence="1">
    <location>
        <begin position="25"/>
        <end position="253"/>
    </location>
</feature>
<evidence type="ECO:0000259" key="1">
    <source>
        <dbReference type="Pfam" id="PF12697"/>
    </source>
</evidence>
<reference evidence="2 3" key="1">
    <citation type="submission" date="2019-11" db="EMBL/GenBank/DDBJ databases">
        <authorList>
            <person name="Holert J."/>
        </authorList>
    </citation>
    <scope>NUCLEOTIDE SEQUENCE [LARGE SCALE GENOMIC DNA]</scope>
    <source>
        <strain evidence="2">BC8_1</strain>
    </source>
</reference>
<keyword evidence="3" id="KW-1185">Reference proteome</keyword>
<protein>
    <submittedName>
        <fullName evidence="2">2-succinyl-6-hydroxy-2,4-cyclohexadiene-1-carboxy late synthase</fullName>
        <ecNumber evidence="2">4.2.99.20</ecNumber>
    </submittedName>
</protein>
<sequence length="281" mass="31226">MYTERPIDISNDSDTLGSVVESQHVVLIHGTGCTGQSWSHVAPEFQRRGYIVHTPSLRHHDLPLKEGSSKIAGLSLLDYTDDLVKYVDSLNSPPLLVGHSLGGLLAQLVAARTNHAGVIAAAPAPAAGIFATYPAMIRMWGPHFIHPRPWARPLNPKWSHMRWGAQHQTEDHLRELFDMMVCESGRAYCEMSLFFLDRHRAAKVDFDAITSPVLVIGAGHDRGVNPRIARTTARRHRNATYIEIPNADHLVFDGEFLPTTMNHIDDWITTHDPFGCPTPTA</sequence>
<dbReference type="PANTHER" id="PTHR43194">
    <property type="entry name" value="HYDROLASE ALPHA/BETA FOLD FAMILY"/>
    <property type="match status" value="1"/>
</dbReference>
<dbReference type="InterPro" id="IPR050228">
    <property type="entry name" value="Carboxylesterase_BioH"/>
</dbReference>
<dbReference type="EMBL" id="CACSIP010000007">
    <property type="protein sequence ID" value="CAA0100177.1"/>
    <property type="molecule type" value="Genomic_DNA"/>
</dbReference>
<dbReference type="AlphaFoldDB" id="A0A5S9P9M1"/>
<dbReference type="GO" id="GO:0070205">
    <property type="term" value="F:2-succinyl-6-hydroxy-2,4-cyclohexadiene-1-carboxylate synthase activity"/>
    <property type="evidence" value="ECO:0007669"/>
    <property type="project" value="UniProtKB-EC"/>
</dbReference>